<protein>
    <submittedName>
        <fullName evidence="2">Uncharacterized protein</fullName>
    </submittedName>
</protein>
<gene>
    <name evidence="2" type="ORF">GHT06_019814</name>
</gene>
<feature type="region of interest" description="Disordered" evidence="1">
    <location>
        <begin position="43"/>
        <end position="62"/>
    </location>
</feature>
<dbReference type="AlphaFoldDB" id="A0AAD5KKL9"/>
<evidence type="ECO:0000313" key="3">
    <source>
        <dbReference type="Proteomes" id="UP000820818"/>
    </source>
</evidence>
<organism evidence="2 3">
    <name type="scientific">Daphnia sinensis</name>
    <dbReference type="NCBI Taxonomy" id="1820382"/>
    <lineage>
        <taxon>Eukaryota</taxon>
        <taxon>Metazoa</taxon>
        <taxon>Ecdysozoa</taxon>
        <taxon>Arthropoda</taxon>
        <taxon>Crustacea</taxon>
        <taxon>Branchiopoda</taxon>
        <taxon>Diplostraca</taxon>
        <taxon>Cladocera</taxon>
        <taxon>Anomopoda</taxon>
        <taxon>Daphniidae</taxon>
        <taxon>Daphnia</taxon>
        <taxon>Daphnia similis group</taxon>
    </lineage>
</organism>
<evidence type="ECO:0000256" key="1">
    <source>
        <dbReference type="SAM" id="MobiDB-lite"/>
    </source>
</evidence>
<reference evidence="2 3" key="1">
    <citation type="submission" date="2022-05" db="EMBL/GenBank/DDBJ databases">
        <title>A multi-omics perspective on studying reproductive biology in Daphnia sinensis.</title>
        <authorList>
            <person name="Jia J."/>
        </authorList>
    </citation>
    <scope>NUCLEOTIDE SEQUENCE [LARGE SCALE GENOMIC DNA]</scope>
    <source>
        <strain evidence="2 3">WSL</strain>
    </source>
</reference>
<proteinExistence type="predicted"/>
<keyword evidence="3" id="KW-1185">Reference proteome</keyword>
<accession>A0AAD5KKL9</accession>
<feature type="region of interest" description="Disordered" evidence="1">
    <location>
        <begin position="1"/>
        <end position="28"/>
    </location>
</feature>
<dbReference type="Proteomes" id="UP000820818">
    <property type="component" value="Linkage Group LG8"/>
</dbReference>
<sequence length="139" mass="16159">MAFNYLSDEEFESDAEEHSHSATQQSKKRHVIHNYFVYNQRDVSSAKKSKVRESDQSTSTNQPTLLEINSKKALYAVNSKKQLRLRRRFSFFAGSTSFSSVLAENLDFKQYTIYHLGSKLQSFCDQRLCYAEHSHQECS</sequence>
<comment type="caution">
    <text evidence="2">The sequence shown here is derived from an EMBL/GenBank/DDBJ whole genome shotgun (WGS) entry which is preliminary data.</text>
</comment>
<evidence type="ECO:0000313" key="2">
    <source>
        <dbReference type="EMBL" id="KAI9554541.1"/>
    </source>
</evidence>
<name>A0AAD5KKL9_9CRUS</name>
<dbReference type="EMBL" id="WJBH02000008">
    <property type="protein sequence ID" value="KAI9554541.1"/>
    <property type="molecule type" value="Genomic_DNA"/>
</dbReference>